<organism evidence="2 3">
    <name type="scientific">Liberibacter solanacearum (strain CLso-ZC1)</name>
    <dbReference type="NCBI Taxonomy" id="658172"/>
    <lineage>
        <taxon>Bacteria</taxon>
        <taxon>Pseudomonadati</taxon>
        <taxon>Pseudomonadota</taxon>
        <taxon>Alphaproteobacteria</taxon>
        <taxon>Hyphomicrobiales</taxon>
        <taxon>Rhizobiaceae</taxon>
        <taxon>Liberibacter</taxon>
    </lineage>
</organism>
<reference key="2">
    <citation type="submission" date="2010-11" db="EMBL/GenBank/DDBJ databases">
        <authorList>
            <person name="Lin H."/>
            <person name="Doddapaneni H.V."/>
            <person name="Lou B."/>
            <person name="Civerolo E.L."/>
            <person name="Chen C."/>
            <person name="Duan Y."/>
            <person name="Zhou L."/>
            <person name="Glynn J."/>
        </authorList>
    </citation>
    <scope>NUCLEOTIDE SEQUENCE</scope>
    <source>
        <strain>CLso-ZC1</strain>
    </source>
</reference>
<sequence>MIICFFAKKVDQMAFALAICNGLYNWDMRLFVLLISISMGIFLMNRVKTHGLLHFELFNMSFSDER</sequence>
<dbReference type="AlphaFoldDB" id="E4UCT0"/>
<feature type="transmembrane region" description="Helical" evidence="1">
    <location>
        <begin position="30"/>
        <end position="47"/>
    </location>
</feature>
<dbReference type="HOGENOM" id="CLU_2825938_0_0_5"/>
<gene>
    <name evidence="2" type="ordered locus">CKC_02095</name>
</gene>
<reference evidence="3" key="1">
    <citation type="submission" date="2010-11" db="EMBL/GenBank/DDBJ databases">
        <title>Complete genome sequence of Candidatus Liberibacter solanacearum CLso-ZC1.</title>
        <authorList>
            <person name="Lin H."/>
            <person name="Doddapaneni H.V."/>
            <person name="Lou B."/>
            <person name="Civerolo E.L."/>
            <person name="Chen C."/>
            <person name="Duan Y."/>
            <person name="Zhou L."/>
            <person name="Glynn J."/>
        </authorList>
    </citation>
    <scope>NUCLEOTIDE SEQUENCE [LARGE SCALE GENOMIC DNA]</scope>
    <source>
        <strain evidence="3">CLso-ZC1</strain>
    </source>
</reference>
<proteinExistence type="predicted"/>
<keyword evidence="1" id="KW-0472">Membrane</keyword>
<keyword evidence="1" id="KW-0812">Transmembrane</keyword>
<protein>
    <submittedName>
        <fullName evidence="2">Uncharacterized protein</fullName>
    </submittedName>
</protein>
<dbReference type="Proteomes" id="UP000007038">
    <property type="component" value="Chromosome"/>
</dbReference>
<accession>E4UCT0</accession>
<evidence type="ECO:0000313" key="3">
    <source>
        <dbReference type="Proteomes" id="UP000007038"/>
    </source>
</evidence>
<name>E4UCT0_LIBSC</name>
<evidence type="ECO:0000256" key="1">
    <source>
        <dbReference type="SAM" id="Phobius"/>
    </source>
</evidence>
<reference evidence="2 3" key="3">
    <citation type="journal article" date="2011" name="PLoS ONE">
        <title>The Complete Genome Sequence of 'Candidatus Liberibacter solanacearum', the Bacterium Associated with Potato Zebra Chip Disease.</title>
        <authorList>
            <person name="Lin H."/>
            <person name="Lou B."/>
            <person name="Glynn J.M."/>
            <person name="Doddapaneni H."/>
            <person name="Civerolo E.L."/>
            <person name="Chen C."/>
            <person name="Duan Y."/>
            <person name="Zhou L."/>
            <person name="Vahling C.M."/>
        </authorList>
    </citation>
    <scope>NUCLEOTIDE SEQUENCE [LARGE SCALE GENOMIC DNA]</scope>
    <source>
        <strain evidence="2 3">CLso-ZC1</strain>
    </source>
</reference>
<dbReference type="EMBL" id="CP002371">
    <property type="protein sequence ID" value="ADR52170.1"/>
    <property type="molecule type" value="Genomic_DNA"/>
</dbReference>
<dbReference type="KEGG" id="lso:CKC_02095"/>
<evidence type="ECO:0000313" key="2">
    <source>
        <dbReference type="EMBL" id="ADR52170.1"/>
    </source>
</evidence>
<keyword evidence="1" id="KW-1133">Transmembrane helix</keyword>